<sequence length="209" mass="25044">MRISAKDESDYIDTYATIEKQFKDVTKQEFDEFIASYPRHLERDVCGICEPPAVSYNDWEIGWWSRSVVANTMLYSDDPKESYYEPEDKRVYRIVTNYEDLHKESQMLLEKYRREQFRKGLKDKFIDSDEDDYEVWLEEQCRAYTEKISQMEGEQNQLATSLKVLIDGYAAMIKGMIFKEETKEQKDVLRLNAYKDCLIWFENLFKVSK</sequence>
<organism evidence="1">
    <name type="scientific">Siphoviridae sp. ctBCr48</name>
    <dbReference type="NCBI Taxonomy" id="2827802"/>
    <lineage>
        <taxon>Viruses</taxon>
        <taxon>Duplodnaviria</taxon>
        <taxon>Heunggongvirae</taxon>
        <taxon>Uroviricota</taxon>
        <taxon>Caudoviricetes</taxon>
    </lineage>
</organism>
<evidence type="ECO:0000313" key="1">
    <source>
        <dbReference type="EMBL" id="DAF50325.1"/>
    </source>
</evidence>
<accession>A0A8S5SH49</accession>
<reference evidence="1" key="1">
    <citation type="journal article" date="2021" name="Proc. Natl. Acad. Sci. U.S.A.">
        <title>A Catalog of Tens of Thousands of Viruses from Human Metagenomes Reveals Hidden Associations with Chronic Diseases.</title>
        <authorList>
            <person name="Tisza M.J."/>
            <person name="Buck C.B."/>
        </authorList>
    </citation>
    <scope>NUCLEOTIDE SEQUENCE</scope>
    <source>
        <strain evidence="1">CtBCr48</strain>
    </source>
</reference>
<name>A0A8S5SH49_9CAUD</name>
<dbReference type="EMBL" id="BK032595">
    <property type="protein sequence ID" value="DAF50325.1"/>
    <property type="molecule type" value="Genomic_DNA"/>
</dbReference>
<proteinExistence type="predicted"/>
<protein>
    <submittedName>
        <fullName evidence="1">Uncharacterized protein</fullName>
    </submittedName>
</protein>